<evidence type="ECO:0000256" key="8">
    <source>
        <dbReference type="ARBA" id="ARBA00023014"/>
    </source>
</evidence>
<reference evidence="11" key="1">
    <citation type="submission" date="2018-06" db="EMBL/GenBank/DDBJ databases">
        <authorList>
            <person name="Zhirakovskaya E."/>
        </authorList>
    </citation>
    <scope>NUCLEOTIDE SEQUENCE</scope>
</reference>
<keyword evidence="3" id="KW-0500">Molybdenum</keyword>
<evidence type="ECO:0000256" key="5">
    <source>
        <dbReference type="ARBA" id="ARBA00022729"/>
    </source>
</evidence>
<dbReference type="PANTHER" id="PTHR43742">
    <property type="entry name" value="TRIMETHYLAMINE-N-OXIDE REDUCTASE"/>
    <property type="match status" value="1"/>
</dbReference>
<evidence type="ECO:0000256" key="9">
    <source>
        <dbReference type="SAM" id="MobiDB-lite"/>
    </source>
</evidence>
<dbReference type="PROSITE" id="PS51669">
    <property type="entry name" value="4FE4S_MOW_BIS_MGD"/>
    <property type="match status" value="1"/>
</dbReference>
<dbReference type="Pfam" id="PF01568">
    <property type="entry name" value="Molydop_binding"/>
    <property type="match status" value="1"/>
</dbReference>
<dbReference type="Gene3D" id="2.20.25.90">
    <property type="entry name" value="ADC-like domains"/>
    <property type="match status" value="1"/>
</dbReference>
<dbReference type="InterPro" id="IPR009010">
    <property type="entry name" value="Asp_de-COase-like_dom_sf"/>
</dbReference>
<evidence type="ECO:0000259" key="10">
    <source>
        <dbReference type="PROSITE" id="PS51669"/>
    </source>
</evidence>
<keyword evidence="7" id="KW-0408">Iron</keyword>
<dbReference type="NCBIfam" id="TIGR01409">
    <property type="entry name" value="TAT_signal_seq"/>
    <property type="match status" value="1"/>
</dbReference>
<keyword evidence="4" id="KW-0479">Metal-binding</keyword>
<dbReference type="InterPro" id="IPR006311">
    <property type="entry name" value="TAT_signal"/>
</dbReference>
<dbReference type="PANTHER" id="PTHR43742:SF9">
    <property type="entry name" value="TETRATHIONATE REDUCTASE SUBUNIT A"/>
    <property type="match status" value="1"/>
</dbReference>
<organism evidence="11">
    <name type="scientific">hydrothermal vent metagenome</name>
    <dbReference type="NCBI Taxonomy" id="652676"/>
    <lineage>
        <taxon>unclassified sequences</taxon>
        <taxon>metagenomes</taxon>
        <taxon>ecological metagenomes</taxon>
    </lineage>
</organism>
<dbReference type="InterPro" id="IPR006657">
    <property type="entry name" value="MoPterin_dinucl-bd_dom"/>
</dbReference>
<proteinExistence type="inferred from homology"/>
<accession>A0A3B1CYE8</accession>
<gene>
    <name evidence="11" type="ORF">MNBD_IGNAVI01-1326</name>
</gene>
<dbReference type="AlphaFoldDB" id="A0A3B1CYE8"/>
<dbReference type="Gene3D" id="3.30.2070.10">
    <property type="entry name" value="Formate dehydrogenase/DMSO reductase"/>
    <property type="match status" value="1"/>
</dbReference>
<dbReference type="GO" id="GO:0051539">
    <property type="term" value="F:4 iron, 4 sulfur cluster binding"/>
    <property type="evidence" value="ECO:0007669"/>
    <property type="project" value="UniProtKB-KW"/>
</dbReference>
<dbReference type="InterPro" id="IPR006656">
    <property type="entry name" value="Mopterin_OxRdtase"/>
</dbReference>
<keyword evidence="8" id="KW-0411">Iron-sulfur</keyword>
<comment type="similarity">
    <text evidence="1">Belongs to the prokaryotic molybdopterin-containing oxidoreductase family.</text>
</comment>
<dbReference type="CDD" id="cd02778">
    <property type="entry name" value="MopB_CT_Thiosulfate-R-like"/>
    <property type="match status" value="1"/>
</dbReference>
<dbReference type="PROSITE" id="PS51318">
    <property type="entry name" value="TAT"/>
    <property type="match status" value="1"/>
</dbReference>
<dbReference type="Pfam" id="PF04879">
    <property type="entry name" value="Molybdop_Fe4S4"/>
    <property type="match status" value="1"/>
</dbReference>
<evidence type="ECO:0000256" key="2">
    <source>
        <dbReference type="ARBA" id="ARBA00022485"/>
    </source>
</evidence>
<evidence type="ECO:0000256" key="4">
    <source>
        <dbReference type="ARBA" id="ARBA00022723"/>
    </source>
</evidence>
<protein>
    <submittedName>
        <fullName evidence="11">Anaerobic dehydrogenases, typically selenocysteine-containing</fullName>
    </submittedName>
</protein>
<feature type="domain" description="4Fe-4S Mo/W bis-MGD-type" evidence="10">
    <location>
        <begin position="44"/>
        <end position="101"/>
    </location>
</feature>
<dbReference type="SMART" id="SM00926">
    <property type="entry name" value="Molybdop_Fe4S4"/>
    <property type="match status" value="1"/>
</dbReference>
<evidence type="ECO:0000256" key="6">
    <source>
        <dbReference type="ARBA" id="ARBA00023002"/>
    </source>
</evidence>
<dbReference type="Pfam" id="PF00384">
    <property type="entry name" value="Molybdopterin"/>
    <property type="match status" value="1"/>
</dbReference>
<dbReference type="GO" id="GO:0043546">
    <property type="term" value="F:molybdopterin cofactor binding"/>
    <property type="evidence" value="ECO:0007669"/>
    <property type="project" value="InterPro"/>
</dbReference>
<dbReference type="Gene3D" id="2.40.40.20">
    <property type="match status" value="1"/>
</dbReference>
<dbReference type="InterPro" id="IPR050612">
    <property type="entry name" value="Prok_Mopterin_Oxidored"/>
</dbReference>
<evidence type="ECO:0000313" key="11">
    <source>
        <dbReference type="EMBL" id="VAX28934.1"/>
    </source>
</evidence>
<dbReference type="InterPro" id="IPR006963">
    <property type="entry name" value="Mopterin_OxRdtase_4Fe-4S_dom"/>
</dbReference>
<keyword evidence="6" id="KW-0560">Oxidoreductase</keyword>
<evidence type="ECO:0000256" key="3">
    <source>
        <dbReference type="ARBA" id="ARBA00022505"/>
    </source>
</evidence>
<feature type="region of interest" description="Disordered" evidence="9">
    <location>
        <begin position="758"/>
        <end position="778"/>
    </location>
</feature>
<dbReference type="SUPFAM" id="SSF50692">
    <property type="entry name" value="ADC-like"/>
    <property type="match status" value="1"/>
</dbReference>
<dbReference type="Gene3D" id="3.40.228.10">
    <property type="entry name" value="Dimethylsulfoxide Reductase, domain 2"/>
    <property type="match status" value="1"/>
</dbReference>
<dbReference type="CDD" id="cd02755">
    <property type="entry name" value="MopB_Thiosulfate-R-like"/>
    <property type="match status" value="1"/>
</dbReference>
<dbReference type="GO" id="GO:0046872">
    <property type="term" value="F:metal ion binding"/>
    <property type="evidence" value="ECO:0007669"/>
    <property type="project" value="UniProtKB-KW"/>
</dbReference>
<dbReference type="EMBL" id="UOGD01000433">
    <property type="protein sequence ID" value="VAX28934.1"/>
    <property type="molecule type" value="Genomic_DNA"/>
</dbReference>
<dbReference type="SUPFAM" id="SSF53706">
    <property type="entry name" value="Formate dehydrogenase/DMSO reductase, domains 1-3"/>
    <property type="match status" value="1"/>
</dbReference>
<dbReference type="Gene3D" id="3.40.50.740">
    <property type="match status" value="1"/>
</dbReference>
<name>A0A3B1CYE8_9ZZZZ</name>
<keyword evidence="5" id="KW-0732">Signal</keyword>
<dbReference type="InterPro" id="IPR019546">
    <property type="entry name" value="TAT_signal_bac_arc"/>
</dbReference>
<sequence>MSLTRRDFIKRTSLAAGAITLLSGTKVNGLQKNYPKGWKGNLRVKEIPSICEMCFWRCGILGNVDKHGKLLKIDGNPVHPLTHGRLCARGNAGHKLSYDPDRLKYPLMRVGERGEGKFKRVTWDEALDFFAEKLLQIKDKYGPESVGFFPHGIQARFFEHLMKGFGTPNIVEPAFAQCRGPRDVGYKLTFGNNVGSPEPLDFENTDLMVFIGTHIGENVFTGQNTQFSNALERGAKLIVVDPRFSIAAEKADYWLPIKPGTDTALLLAWMNVLIFENLYDKEYISKNAIGFNQLKNHVKKCTPEWASKITELPADMIRETAREMGKLLPKVGLHPGRHFTWYGNDSQRGRAMAILTALLGAYGRPGGIYLSSNIPAPKYPSGKNPKPAPRADGAGSLYPFASRGLGVTNGLVDATYSEDPYPIKGWVVYSQNVLQSIPDPWKTKEAINKLDLMVVVDVMPMEQIFYADLILPEATYLERYDDLYTVKNAKIPFAAIRQPIIDPLFESKPGWWIAKEMAKRLGLEDHFSWDTIEDYLDYRLSGLGVNLQQIQAKGIVEYDKGTPYYDFSKPIKFKTKSGKIELYSKELEKYGFDAMPNYEATDEVPKGYFRLTYGRSPVHSFARSQNNEILYAYQPENELWLNNKIADELGLMDKEYINLENQDGIASNRIRLRVTPGIRPDTVFMVHGFDHKSPLLKKAYGKGASDTYLMSRYKVDPISGGTGMRVNFVRIIKNGEPIMVSGAVSIVSKFKSQKDNVQKPKKKIIMQQTETSEEDEGC</sequence>
<dbReference type="GO" id="GO:0016491">
    <property type="term" value="F:oxidoreductase activity"/>
    <property type="evidence" value="ECO:0007669"/>
    <property type="project" value="UniProtKB-KW"/>
</dbReference>
<evidence type="ECO:0000256" key="7">
    <source>
        <dbReference type="ARBA" id="ARBA00023004"/>
    </source>
</evidence>
<keyword evidence="2" id="KW-0004">4Fe-4S</keyword>
<evidence type="ECO:0000256" key="1">
    <source>
        <dbReference type="ARBA" id="ARBA00010312"/>
    </source>
</evidence>